<sequence length="395" mass="42981">MGSGHVSFHNDMKRIFIASSLLVALVFPINTPATAGDGVLWIAPDNTSSYERSLFKLWVDADGNGCDTRAEVLIKEASVKPKVGAKCKLTGGTWISSYDGVTYKDASKLDIDHLVPLAEAWRSGAWEWDEQQRQDFANDLEQEWALNAVTASVNRSKGDKDISSWLPKKNLCAYLIGWASVKSRYQLSVDKAEALVINKYYKSCGLGHQTKERVVRNPVPTVTSTQGTTNSAVTYQISQVVIDLTTLKLGGILNLTFAMNTNDTEPQSPYCLIDGILNAMPATFVAEARDGGKIWQCVSPIPIQPIEQSPSGRYAVQLLTVFTNNGQKDELRKVVANIDVVSAQSPSATKAPAVKYANCTAAKAAKVTPIKRATNPDLYAMNSGLDRDKDGIACE</sequence>
<evidence type="ECO:0000313" key="2">
    <source>
        <dbReference type="EMBL" id="CAB4987209.1"/>
    </source>
</evidence>
<protein>
    <submittedName>
        <fullName evidence="2">Unannotated protein</fullName>
    </submittedName>
</protein>
<feature type="domain" description="Excalibur calcium-binding" evidence="1">
    <location>
        <begin position="355"/>
        <end position="395"/>
    </location>
</feature>
<name>A0A6J7N9Y0_9ZZZZ</name>
<dbReference type="AlphaFoldDB" id="A0A6J7N9Y0"/>
<dbReference type="SMART" id="SM00894">
    <property type="entry name" value="Excalibur"/>
    <property type="match status" value="1"/>
</dbReference>
<accession>A0A6J7N9Y0</accession>
<dbReference type="Pfam" id="PF05901">
    <property type="entry name" value="Excalibur"/>
    <property type="match status" value="1"/>
</dbReference>
<organism evidence="2">
    <name type="scientific">freshwater metagenome</name>
    <dbReference type="NCBI Taxonomy" id="449393"/>
    <lineage>
        <taxon>unclassified sequences</taxon>
        <taxon>metagenomes</taxon>
        <taxon>ecological metagenomes</taxon>
    </lineage>
</organism>
<evidence type="ECO:0000259" key="1">
    <source>
        <dbReference type="SMART" id="SM00894"/>
    </source>
</evidence>
<dbReference type="EMBL" id="CAFBOP010000031">
    <property type="protein sequence ID" value="CAB4987209.1"/>
    <property type="molecule type" value="Genomic_DNA"/>
</dbReference>
<reference evidence="2" key="1">
    <citation type="submission" date="2020-05" db="EMBL/GenBank/DDBJ databases">
        <authorList>
            <person name="Chiriac C."/>
            <person name="Salcher M."/>
            <person name="Ghai R."/>
            <person name="Kavagutti S V."/>
        </authorList>
    </citation>
    <scope>NUCLEOTIDE SEQUENCE</scope>
</reference>
<dbReference type="PANTHER" id="PTHR24094:SF15">
    <property type="entry name" value="AMP-DEPENDENT SYNTHETASE_LIGASE DOMAIN-CONTAINING PROTEIN-RELATED"/>
    <property type="match status" value="1"/>
</dbReference>
<proteinExistence type="predicted"/>
<dbReference type="Pfam" id="PF07510">
    <property type="entry name" value="GmrSD_C"/>
    <property type="match status" value="1"/>
</dbReference>
<gene>
    <name evidence="2" type="ORF">UFOPK3984_00798</name>
</gene>
<dbReference type="PANTHER" id="PTHR24094">
    <property type="entry name" value="SECRETED PROTEIN"/>
    <property type="match status" value="1"/>
</dbReference>
<dbReference type="InterPro" id="IPR011089">
    <property type="entry name" value="GmrSD_C"/>
</dbReference>
<dbReference type="InterPro" id="IPR008613">
    <property type="entry name" value="Excalibur_Ca-bd_domain"/>
</dbReference>